<comment type="caution">
    <text evidence="3">The sequence shown here is derived from an EMBL/GenBank/DDBJ whole genome shotgun (WGS) entry which is preliminary data.</text>
</comment>
<dbReference type="EMBL" id="QWEY01000009">
    <property type="protein sequence ID" value="RGP36331.1"/>
    <property type="molecule type" value="Genomic_DNA"/>
</dbReference>
<keyword evidence="4" id="KW-1185">Reference proteome</keyword>
<dbReference type="Pfam" id="PF02563">
    <property type="entry name" value="Poly_export"/>
    <property type="match status" value="1"/>
</dbReference>
<dbReference type="Proteomes" id="UP000284547">
    <property type="component" value="Unassembled WGS sequence"/>
</dbReference>
<keyword evidence="1" id="KW-0732">Signal</keyword>
<feature type="domain" description="Polysaccharide export protein N-terminal" evidence="2">
    <location>
        <begin position="22"/>
        <end position="83"/>
    </location>
</feature>
<evidence type="ECO:0000313" key="3">
    <source>
        <dbReference type="EMBL" id="RGP36331.1"/>
    </source>
</evidence>
<accession>A0A411YZT8</accession>
<dbReference type="RefSeq" id="WP_118154595.1">
    <property type="nucleotide sequence ID" value="NZ_QWEY01000009.1"/>
</dbReference>
<protein>
    <recommendedName>
        <fullName evidence="2">Polysaccharide export protein N-terminal domain-containing protein</fullName>
    </recommendedName>
</protein>
<dbReference type="OrthoDB" id="197007at2"/>
<organism evidence="3 4">
    <name type="scientific">Pseudotabrizicola alkalilacus</name>
    <dbReference type="NCBI Taxonomy" id="2305252"/>
    <lineage>
        <taxon>Bacteria</taxon>
        <taxon>Pseudomonadati</taxon>
        <taxon>Pseudomonadota</taxon>
        <taxon>Alphaproteobacteria</taxon>
        <taxon>Rhodobacterales</taxon>
        <taxon>Paracoccaceae</taxon>
        <taxon>Pseudotabrizicola</taxon>
    </lineage>
</organism>
<proteinExistence type="predicted"/>
<feature type="signal peptide" evidence="1">
    <location>
        <begin position="1"/>
        <end position="21"/>
    </location>
</feature>
<name>A0A411YZT8_9RHOB</name>
<evidence type="ECO:0000256" key="1">
    <source>
        <dbReference type="SAM" id="SignalP"/>
    </source>
</evidence>
<dbReference type="InterPro" id="IPR003715">
    <property type="entry name" value="Poly_export_N"/>
</dbReference>
<evidence type="ECO:0000259" key="2">
    <source>
        <dbReference type="Pfam" id="PF02563"/>
    </source>
</evidence>
<dbReference type="AlphaFoldDB" id="A0A411YZT8"/>
<feature type="chain" id="PRO_5019484832" description="Polysaccharide export protein N-terminal domain-containing protein" evidence="1">
    <location>
        <begin position="22"/>
        <end position="390"/>
    </location>
</feature>
<sequence>MRYLTAILALCSVLLAGAAQAQEQMPRLAPGDVLTIRVARLPELDRDAMIGPDGTIRIAGRAVAVSGMDLDAAHNAIVTAVKQETGAAPPFVLVDVLEWRPVAIYGAGVRSGDVPWRPDMTVRRAVATVDSRLRDDDSPQLIEVLEGQRAATRILDETDRLARALVQISILKAELDDGAALADAGADELDPAVLDRIRVIEAEVHALRRERLAQQRENLASQRLAVTRQIDSMAEELDLQRRRVGLFEEQLVTAETLTARGLSTQDRVSNRQADLMNAQLLVVRLISERAEAESRQILIDSLINELGTSWTLDLTTELNTAQATAISARNALALARQDLAASEQILGAVSLEPAKTAYAIHRKAETGVVALAAEADTAVQPGDIIQVIRK</sequence>
<evidence type="ECO:0000313" key="4">
    <source>
        <dbReference type="Proteomes" id="UP000284547"/>
    </source>
</evidence>
<gene>
    <name evidence="3" type="ORF">D1012_16260</name>
</gene>
<reference evidence="3 4" key="1">
    <citation type="submission" date="2018-08" db="EMBL/GenBank/DDBJ databases">
        <title>Flavobacterium tibetense sp. nov., isolated from a wetland YonghuCo on Tibetan Plateau.</title>
        <authorList>
            <person name="Phurbu D."/>
            <person name="Lu H."/>
            <person name="Xing P."/>
        </authorList>
    </citation>
    <scope>NUCLEOTIDE SEQUENCE [LARGE SCALE GENOMIC DNA]</scope>
    <source>
        <strain evidence="3 4">DJC</strain>
    </source>
</reference>